<sequence length="231" mass="24460">MPGQNSYWQGIKDCIPTLLGYISIGFAFGVVGISSGISVLEVALLSFLVYGGASQFIFCALLVAGSPPAVIIFTTFMVNLRHFLLSLTLTPHFSHYSLGRNIGIGILLTDESFGVAASKLAGGSRLGDKWMYGLNFAAYVCWALSCLLGAVAGQWVENPEPLGLDFALTAMFVALLVLQIGDGVSSKIGTSLTLIICTIITMVLFSFFMPTYIAVLLSTILVAGLGAVIDQ</sequence>
<keyword evidence="6 8" id="KW-1133">Transmembrane helix</keyword>
<feature type="transmembrane region" description="Helical" evidence="8">
    <location>
        <begin position="211"/>
        <end position="229"/>
    </location>
</feature>
<feature type="transmembrane region" description="Helical" evidence="8">
    <location>
        <begin position="98"/>
        <end position="118"/>
    </location>
</feature>
<evidence type="ECO:0000256" key="5">
    <source>
        <dbReference type="ARBA" id="ARBA00022692"/>
    </source>
</evidence>
<dbReference type="OrthoDB" id="3177005at2"/>
<evidence type="ECO:0000256" key="7">
    <source>
        <dbReference type="ARBA" id="ARBA00023136"/>
    </source>
</evidence>
<dbReference type="PANTHER" id="PTHR34979">
    <property type="entry name" value="INNER MEMBRANE PROTEIN YGAZ"/>
    <property type="match status" value="1"/>
</dbReference>
<evidence type="ECO:0000313" key="10">
    <source>
        <dbReference type="Proteomes" id="UP000092024"/>
    </source>
</evidence>
<dbReference type="EMBL" id="LYPA01000080">
    <property type="protein sequence ID" value="OBR62532.1"/>
    <property type="molecule type" value="Genomic_DNA"/>
</dbReference>
<dbReference type="STRING" id="1844972.A7K91_01915"/>
<keyword evidence="5 8" id="KW-0812">Transmembrane</keyword>
<dbReference type="Proteomes" id="UP000092024">
    <property type="component" value="Unassembled WGS sequence"/>
</dbReference>
<evidence type="ECO:0000256" key="3">
    <source>
        <dbReference type="ARBA" id="ARBA00022448"/>
    </source>
</evidence>
<feature type="transmembrane region" description="Helical" evidence="8">
    <location>
        <begin position="20"/>
        <end position="49"/>
    </location>
</feature>
<evidence type="ECO:0000256" key="4">
    <source>
        <dbReference type="ARBA" id="ARBA00022475"/>
    </source>
</evidence>
<proteinExistence type="inferred from homology"/>
<evidence type="ECO:0000256" key="1">
    <source>
        <dbReference type="ARBA" id="ARBA00004651"/>
    </source>
</evidence>
<feature type="transmembrane region" description="Helical" evidence="8">
    <location>
        <begin position="188"/>
        <end position="205"/>
    </location>
</feature>
<organism evidence="9 10">
    <name type="scientific">Paenibacillus oryzae</name>
    <dbReference type="NCBI Taxonomy" id="1844972"/>
    <lineage>
        <taxon>Bacteria</taxon>
        <taxon>Bacillati</taxon>
        <taxon>Bacillota</taxon>
        <taxon>Bacilli</taxon>
        <taxon>Bacillales</taxon>
        <taxon>Paenibacillaceae</taxon>
        <taxon>Paenibacillus</taxon>
    </lineage>
</organism>
<comment type="subcellular location">
    <subcellularLocation>
        <location evidence="1">Cell membrane</location>
        <topology evidence="1">Multi-pass membrane protein</topology>
    </subcellularLocation>
</comment>
<feature type="transmembrane region" description="Helical" evidence="8">
    <location>
        <begin position="56"/>
        <end position="78"/>
    </location>
</feature>
<accession>A0A1A5YAC4</accession>
<keyword evidence="3" id="KW-0813">Transport</keyword>
<comment type="similarity">
    <text evidence="2">Belongs to the AzlC family.</text>
</comment>
<keyword evidence="7 8" id="KW-0472">Membrane</keyword>
<dbReference type="GO" id="GO:1903785">
    <property type="term" value="P:L-valine transmembrane transport"/>
    <property type="evidence" value="ECO:0007669"/>
    <property type="project" value="TreeGrafter"/>
</dbReference>
<evidence type="ECO:0000256" key="6">
    <source>
        <dbReference type="ARBA" id="ARBA00022989"/>
    </source>
</evidence>
<evidence type="ECO:0000256" key="2">
    <source>
        <dbReference type="ARBA" id="ARBA00010735"/>
    </source>
</evidence>
<feature type="transmembrane region" description="Helical" evidence="8">
    <location>
        <begin position="162"/>
        <end position="181"/>
    </location>
</feature>
<keyword evidence="10" id="KW-1185">Reference proteome</keyword>
<evidence type="ECO:0000256" key="8">
    <source>
        <dbReference type="SAM" id="Phobius"/>
    </source>
</evidence>
<reference evidence="9 10" key="1">
    <citation type="submission" date="2016-05" db="EMBL/GenBank/DDBJ databases">
        <title>Paenibacillus oryzae. sp. nov., isolated from the rice root.</title>
        <authorList>
            <person name="Zhang J."/>
            <person name="Zhang X."/>
        </authorList>
    </citation>
    <scope>NUCLEOTIDE SEQUENCE [LARGE SCALE GENOMIC DNA]</scope>
    <source>
        <strain evidence="9 10">1DrF-4</strain>
    </source>
</reference>
<name>A0A1A5YAC4_9BACL</name>
<dbReference type="AlphaFoldDB" id="A0A1A5YAC4"/>
<dbReference type="GO" id="GO:0005886">
    <property type="term" value="C:plasma membrane"/>
    <property type="evidence" value="ECO:0007669"/>
    <property type="project" value="UniProtKB-SubCell"/>
</dbReference>
<comment type="caution">
    <text evidence="9">The sequence shown here is derived from an EMBL/GenBank/DDBJ whole genome shotgun (WGS) entry which is preliminary data.</text>
</comment>
<feature type="transmembrane region" description="Helical" evidence="8">
    <location>
        <begin position="130"/>
        <end position="156"/>
    </location>
</feature>
<evidence type="ECO:0000313" key="9">
    <source>
        <dbReference type="EMBL" id="OBR62532.1"/>
    </source>
</evidence>
<protein>
    <submittedName>
        <fullName evidence="9">Branched-chain amino acid ABC transporter permease</fullName>
    </submittedName>
</protein>
<dbReference type="InterPro" id="IPR011606">
    <property type="entry name" value="Brnchd-chn_aa_trnsp_permease"/>
</dbReference>
<gene>
    <name evidence="9" type="ORF">A7K91_01915</name>
</gene>
<dbReference type="PANTHER" id="PTHR34979:SF1">
    <property type="entry name" value="INNER MEMBRANE PROTEIN YGAZ"/>
    <property type="match status" value="1"/>
</dbReference>
<keyword evidence="4" id="KW-1003">Cell membrane</keyword>
<dbReference type="Pfam" id="PF03591">
    <property type="entry name" value="AzlC"/>
    <property type="match status" value="1"/>
</dbReference>